<protein>
    <submittedName>
        <fullName evidence="1">Uncharacterized protein</fullName>
    </submittedName>
</protein>
<reference evidence="1 2" key="1">
    <citation type="submission" date="2022-01" db="EMBL/GenBank/DDBJ databases">
        <title>A chromosomal length assembly of Cordylochernes scorpioides.</title>
        <authorList>
            <person name="Zeh D."/>
            <person name="Zeh J."/>
        </authorList>
    </citation>
    <scope>NUCLEOTIDE SEQUENCE [LARGE SCALE GENOMIC DNA]</scope>
    <source>
        <strain evidence="1">IN4F17</strain>
        <tissue evidence="1">Whole Body</tissue>
    </source>
</reference>
<name>A0ABY6LJM9_9ARAC</name>
<gene>
    <name evidence="1" type="ORF">LAZ67_20001001</name>
</gene>
<dbReference type="EMBL" id="CP092882">
    <property type="protein sequence ID" value="UYV81378.1"/>
    <property type="molecule type" value="Genomic_DNA"/>
</dbReference>
<proteinExistence type="predicted"/>
<dbReference type="Proteomes" id="UP001235939">
    <property type="component" value="Chromosome 20"/>
</dbReference>
<evidence type="ECO:0000313" key="2">
    <source>
        <dbReference type="Proteomes" id="UP001235939"/>
    </source>
</evidence>
<evidence type="ECO:0000313" key="1">
    <source>
        <dbReference type="EMBL" id="UYV81378.1"/>
    </source>
</evidence>
<organism evidence="1 2">
    <name type="scientific">Cordylochernes scorpioides</name>
    <dbReference type="NCBI Taxonomy" id="51811"/>
    <lineage>
        <taxon>Eukaryota</taxon>
        <taxon>Metazoa</taxon>
        <taxon>Ecdysozoa</taxon>
        <taxon>Arthropoda</taxon>
        <taxon>Chelicerata</taxon>
        <taxon>Arachnida</taxon>
        <taxon>Pseudoscorpiones</taxon>
        <taxon>Cheliferoidea</taxon>
        <taxon>Chernetidae</taxon>
        <taxon>Cordylochernes</taxon>
    </lineage>
</organism>
<accession>A0ABY6LJM9</accession>
<sequence>MELRHMDLLLVSAKLNLRSLLRMEQTPCAAALNMEYKRCSSCIPGLGALTGYYQPGQLSPGFLLAYLSTLRNPLAELTAIGRVPTWRIGERPSDMKASCETSRITLTNKQSRTYSSIVRRGVDLFKNPDFN</sequence>
<keyword evidence="2" id="KW-1185">Reference proteome</keyword>